<keyword evidence="4" id="KW-1185">Reference proteome</keyword>
<dbReference type="InterPro" id="IPR014048">
    <property type="entry name" value="MethylDNA_cys_MeTrfase_DNA-bd"/>
</dbReference>
<dbReference type="InterPro" id="IPR052520">
    <property type="entry name" value="ATL_DNA_repair"/>
</dbReference>
<dbReference type="GO" id="GO:0006281">
    <property type="term" value="P:DNA repair"/>
    <property type="evidence" value="ECO:0007669"/>
    <property type="project" value="InterPro"/>
</dbReference>
<dbReference type="Pfam" id="PF01035">
    <property type="entry name" value="DNA_binding_1"/>
    <property type="match status" value="1"/>
</dbReference>
<keyword evidence="1" id="KW-0227">DNA damage</keyword>
<accession>A0A9E5T1L2</accession>
<comment type="caution">
    <text evidence="3">The sequence shown here is derived from an EMBL/GenBank/DDBJ whole genome shotgun (WGS) entry which is preliminary data.</text>
</comment>
<protein>
    <submittedName>
        <fullName evidence="3">MGMT family protein</fullName>
    </submittedName>
</protein>
<dbReference type="InterPro" id="IPR036388">
    <property type="entry name" value="WH-like_DNA-bd_sf"/>
</dbReference>
<sequence length="105" mass="11304">MAPFSQAVVRLIRAIPVGAVSTYGDIATAAGSPRAARQVVRLLHALSAKHQLPWHRVINKSGQIALTNAAAFEVQKQKLLAEGVEVTDAGRVDLGHYRWMPPVGE</sequence>
<dbReference type="PANTHER" id="PTHR42942">
    <property type="entry name" value="6-O-METHYLGUANINE DNA METHYLTRANSFERASE"/>
    <property type="match status" value="1"/>
</dbReference>
<evidence type="ECO:0000259" key="2">
    <source>
        <dbReference type="Pfam" id="PF01035"/>
    </source>
</evidence>
<feature type="domain" description="Methylated-DNA-[protein]-cysteine S-methyltransferase DNA binding" evidence="2">
    <location>
        <begin position="3"/>
        <end position="84"/>
    </location>
</feature>
<dbReference type="SUPFAM" id="SSF46767">
    <property type="entry name" value="Methylated DNA-protein cysteine methyltransferase, C-terminal domain"/>
    <property type="match status" value="1"/>
</dbReference>
<dbReference type="GO" id="GO:0003824">
    <property type="term" value="F:catalytic activity"/>
    <property type="evidence" value="ECO:0007669"/>
    <property type="project" value="InterPro"/>
</dbReference>
<dbReference type="EMBL" id="JAAONZ010000018">
    <property type="protein sequence ID" value="NHO67560.1"/>
    <property type="molecule type" value="Genomic_DNA"/>
</dbReference>
<organism evidence="3 4">
    <name type="scientific">Pseudomaricurvus hydrocarbonicus</name>
    <dbReference type="NCBI Taxonomy" id="1470433"/>
    <lineage>
        <taxon>Bacteria</taxon>
        <taxon>Pseudomonadati</taxon>
        <taxon>Pseudomonadota</taxon>
        <taxon>Gammaproteobacteria</taxon>
        <taxon>Cellvibrionales</taxon>
        <taxon>Cellvibrionaceae</taxon>
        <taxon>Pseudomaricurvus</taxon>
    </lineage>
</organism>
<gene>
    <name evidence="3" type="ORF">G8770_18600</name>
</gene>
<evidence type="ECO:0000313" key="3">
    <source>
        <dbReference type="EMBL" id="NHO67560.1"/>
    </source>
</evidence>
<evidence type="ECO:0000313" key="4">
    <source>
        <dbReference type="Proteomes" id="UP000787472"/>
    </source>
</evidence>
<proteinExistence type="predicted"/>
<dbReference type="Gene3D" id="1.10.10.10">
    <property type="entry name" value="Winged helix-like DNA-binding domain superfamily/Winged helix DNA-binding domain"/>
    <property type="match status" value="1"/>
</dbReference>
<reference evidence="3" key="1">
    <citation type="submission" date="2020-03" db="EMBL/GenBank/DDBJ databases">
        <authorList>
            <person name="Guo F."/>
        </authorList>
    </citation>
    <scope>NUCLEOTIDE SEQUENCE</scope>
    <source>
        <strain evidence="3">JCM 30134</strain>
    </source>
</reference>
<dbReference type="InterPro" id="IPR036217">
    <property type="entry name" value="MethylDNA_cys_MeTrfase_DNAb"/>
</dbReference>
<dbReference type="AlphaFoldDB" id="A0A9E5T1L2"/>
<dbReference type="PANTHER" id="PTHR42942:SF1">
    <property type="entry name" value="ALKYLTRANSFERASE-LIKE PROTEIN 1"/>
    <property type="match status" value="1"/>
</dbReference>
<dbReference type="CDD" id="cd06445">
    <property type="entry name" value="ATase"/>
    <property type="match status" value="1"/>
</dbReference>
<dbReference type="Proteomes" id="UP000787472">
    <property type="component" value="Unassembled WGS sequence"/>
</dbReference>
<dbReference type="NCBIfam" id="TIGR00589">
    <property type="entry name" value="ogt"/>
    <property type="match status" value="1"/>
</dbReference>
<name>A0A9E5T1L2_9GAMM</name>
<evidence type="ECO:0000256" key="1">
    <source>
        <dbReference type="ARBA" id="ARBA00022763"/>
    </source>
</evidence>